<dbReference type="OrthoDB" id="5941093at2"/>
<evidence type="ECO:0000313" key="2">
    <source>
        <dbReference type="EMBL" id="MBD8105222.1"/>
    </source>
</evidence>
<protein>
    <submittedName>
        <fullName evidence="3">Uncharacterized protein</fullName>
    </submittedName>
</protein>
<dbReference type="Proteomes" id="UP000661012">
    <property type="component" value="Unassembled WGS sequence"/>
</dbReference>
<gene>
    <name evidence="3" type="ORF">EpCFBP13511_01610</name>
    <name evidence="2" type="ORF">IFT93_02140</name>
</gene>
<comment type="caution">
    <text evidence="3">The sequence shown here is derived from an EMBL/GenBank/DDBJ whole genome shotgun (WGS) entry which is preliminary data.</text>
</comment>
<evidence type="ECO:0000256" key="1">
    <source>
        <dbReference type="SAM" id="MobiDB-lite"/>
    </source>
</evidence>
<keyword evidence="5" id="KW-1185">Reference proteome</keyword>
<evidence type="ECO:0000313" key="3">
    <source>
        <dbReference type="EMBL" id="TKJ95078.1"/>
    </source>
</evidence>
<dbReference type="EMBL" id="QGAC01000001">
    <property type="protein sequence ID" value="TKJ95078.1"/>
    <property type="molecule type" value="Genomic_DNA"/>
</dbReference>
<feature type="region of interest" description="Disordered" evidence="1">
    <location>
        <begin position="24"/>
        <end position="49"/>
    </location>
</feature>
<accession>A0A4U3FLQ0</accession>
<sequence length="449" mass="48134">MTVISSVGNLSLNTSLLNTTTLTRTASGAEPPQATTTPSSTAVTLGQTTPAAPVYSPGRLFVAPATSESQGTLSVKTASGALVELTPGSKGSGMQIAVKEGTLTEAERAALEKLSDSFQKALDGLTAQPPKLDLSALTKFNTSVLTSVDLHASVSGENKLTLDFHADSQTRSVKSTGSLGTVDISVDMSKRELHGSESQQQRALSQYLTQFDRAQSRGAGNSTLMTMFRDAFTALNTHYSDSASPSRNSQQTLFISLTRSDKTMLTGLADFKASVTQAPATPNPMRVNEVNTFSYSVSQATTITGTSDQNRHFTQKQQSHLTASYHKPLTAGSSLNLTTDRNSQNYLFTQIDDKAESTIDVQYRQGALVSAMLDQSATTSTREQKYVKGWLASDTTTPQQTAKSTDLLGKLQAAWEKENSRVSFADYLRQHSLPDFGTEVLLESDPQAL</sequence>
<reference evidence="2 5" key="2">
    <citation type="journal article" date="2020" name="FEMS Microbiol. Ecol.">
        <title>Temporal dynamics of bacterial communities during seed development and maturation.</title>
        <authorList>
            <person name="Chesneau G."/>
            <person name="Torres-Cortes G."/>
            <person name="Briand M."/>
            <person name="Darrasse A."/>
            <person name="Preveaux A."/>
            <person name="Marais C."/>
            <person name="Jacques M.A."/>
            <person name="Shade A."/>
            <person name="Barret M."/>
        </authorList>
    </citation>
    <scope>NUCLEOTIDE SEQUENCE [LARGE SCALE GENOMIC DNA]</scope>
    <source>
        <strain evidence="2 5">CFBP13732</strain>
    </source>
</reference>
<name>A0A4U3FLQ0_9GAMM</name>
<evidence type="ECO:0000313" key="5">
    <source>
        <dbReference type="Proteomes" id="UP000661012"/>
    </source>
</evidence>
<reference evidence="3 4" key="1">
    <citation type="journal article" date="2019" name="Sci. Rep.">
        <title>Differences in resource use lead to coexistence of seed-transmitted microbial populations.</title>
        <authorList>
            <person name="Torres-Cortes G."/>
            <person name="Garcia B.J."/>
            <person name="Compant S."/>
            <person name="Rezki S."/>
            <person name="Jones P."/>
            <person name="Preveaux A."/>
            <person name="Briand M."/>
            <person name="Roulet A."/>
            <person name="Bouchez O."/>
            <person name="Jacobson D."/>
            <person name="Barret M."/>
        </authorList>
    </citation>
    <scope>NUCLEOTIDE SEQUENCE [LARGE SCALE GENOMIC DNA]</scope>
    <source>
        <strain evidence="3 4">CFBP13511</strain>
    </source>
</reference>
<dbReference type="RefSeq" id="WP_137268560.1">
    <property type="nucleotide sequence ID" value="NZ_JACYNM010000001.1"/>
</dbReference>
<dbReference type="EMBL" id="JACYNN010000001">
    <property type="protein sequence ID" value="MBD8105222.1"/>
    <property type="molecule type" value="Genomic_DNA"/>
</dbReference>
<feature type="compositionally biased region" description="Low complexity" evidence="1">
    <location>
        <begin position="24"/>
        <end position="44"/>
    </location>
</feature>
<dbReference type="AlphaFoldDB" id="A0A4U3FLQ0"/>
<evidence type="ECO:0000313" key="4">
    <source>
        <dbReference type="Proteomes" id="UP000306393"/>
    </source>
</evidence>
<dbReference type="Proteomes" id="UP000306393">
    <property type="component" value="Unassembled WGS sequence"/>
</dbReference>
<proteinExistence type="predicted"/>
<organism evidence="3 4">
    <name type="scientific">Erwinia persicina</name>
    <dbReference type="NCBI Taxonomy" id="55211"/>
    <lineage>
        <taxon>Bacteria</taxon>
        <taxon>Pseudomonadati</taxon>
        <taxon>Pseudomonadota</taxon>
        <taxon>Gammaproteobacteria</taxon>
        <taxon>Enterobacterales</taxon>
        <taxon>Erwiniaceae</taxon>
        <taxon>Erwinia</taxon>
    </lineage>
</organism>